<dbReference type="InterPro" id="IPR000160">
    <property type="entry name" value="GGDEF_dom"/>
</dbReference>
<dbReference type="PANTHER" id="PTHR44757:SF4">
    <property type="entry name" value="DIGUANYLATE CYCLASE DGCE-RELATED"/>
    <property type="match status" value="1"/>
</dbReference>
<dbReference type="PROSITE" id="PS50883">
    <property type="entry name" value="EAL"/>
    <property type="match status" value="1"/>
</dbReference>
<feature type="transmembrane region" description="Helical" evidence="1">
    <location>
        <begin position="43"/>
        <end position="64"/>
    </location>
</feature>
<dbReference type="InterPro" id="IPR029787">
    <property type="entry name" value="Nucleotide_cyclase"/>
</dbReference>
<dbReference type="AlphaFoldDB" id="A0A3B0ZS44"/>
<dbReference type="InterPro" id="IPR001633">
    <property type="entry name" value="EAL_dom"/>
</dbReference>
<dbReference type="InterPro" id="IPR035919">
    <property type="entry name" value="EAL_sf"/>
</dbReference>
<dbReference type="SUPFAM" id="SSF55785">
    <property type="entry name" value="PYP-like sensor domain (PAS domain)"/>
    <property type="match status" value="2"/>
</dbReference>
<dbReference type="Pfam" id="PF00989">
    <property type="entry name" value="PAS"/>
    <property type="match status" value="1"/>
</dbReference>
<feature type="domain" description="PAS" evidence="2">
    <location>
        <begin position="286"/>
        <end position="328"/>
    </location>
</feature>
<dbReference type="PROSITE" id="PS50887">
    <property type="entry name" value="GGDEF"/>
    <property type="match status" value="1"/>
</dbReference>
<dbReference type="SMART" id="SM00052">
    <property type="entry name" value="EAL"/>
    <property type="match status" value="1"/>
</dbReference>
<keyword evidence="1" id="KW-0812">Transmembrane</keyword>
<feature type="domain" description="EAL" evidence="4">
    <location>
        <begin position="702"/>
        <end position="956"/>
    </location>
</feature>
<accession>A0A3B0ZS44</accession>
<dbReference type="InterPro" id="IPR035965">
    <property type="entry name" value="PAS-like_dom_sf"/>
</dbReference>
<reference evidence="6" key="1">
    <citation type="submission" date="2018-06" db="EMBL/GenBank/DDBJ databases">
        <authorList>
            <person name="Zhirakovskaya E."/>
        </authorList>
    </citation>
    <scope>NUCLEOTIDE SEQUENCE</scope>
</reference>
<gene>
    <name evidence="6" type="ORF">MNBD_GAMMA23-1543</name>
</gene>
<dbReference type="SUPFAM" id="SSF55073">
    <property type="entry name" value="Nucleotide cyclase"/>
    <property type="match status" value="1"/>
</dbReference>
<evidence type="ECO:0000313" key="6">
    <source>
        <dbReference type="EMBL" id="VAW90913.1"/>
    </source>
</evidence>
<keyword evidence="1" id="KW-1133">Transmembrane helix</keyword>
<dbReference type="InterPro" id="IPR043128">
    <property type="entry name" value="Rev_trsase/Diguanyl_cyclase"/>
</dbReference>
<evidence type="ECO:0000259" key="5">
    <source>
        <dbReference type="PROSITE" id="PS50887"/>
    </source>
</evidence>
<proteinExistence type="predicted"/>
<evidence type="ECO:0000259" key="2">
    <source>
        <dbReference type="PROSITE" id="PS50112"/>
    </source>
</evidence>
<feature type="transmembrane region" description="Helical" evidence="1">
    <location>
        <begin position="214"/>
        <end position="234"/>
    </location>
</feature>
<dbReference type="PROSITE" id="PS50112">
    <property type="entry name" value="PAS"/>
    <property type="match status" value="2"/>
</dbReference>
<feature type="domain" description="GGDEF" evidence="5">
    <location>
        <begin position="558"/>
        <end position="691"/>
    </location>
</feature>
<dbReference type="Gene3D" id="3.30.70.270">
    <property type="match status" value="1"/>
</dbReference>
<dbReference type="FunFam" id="3.30.70.270:FF:000001">
    <property type="entry name" value="Diguanylate cyclase domain protein"/>
    <property type="match status" value="1"/>
</dbReference>
<dbReference type="CDD" id="cd01949">
    <property type="entry name" value="GGDEF"/>
    <property type="match status" value="1"/>
</dbReference>
<dbReference type="InterPro" id="IPR052155">
    <property type="entry name" value="Biofilm_reg_signaling"/>
</dbReference>
<dbReference type="InterPro" id="IPR013767">
    <property type="entry name" value="PAS_fold"/>
</dbReference>
<sequence length="967" mass="108966">MLPSLLRLKKQLALTVTVSFILTPVVAYSVASVFKMPTNVEFFFTPFGLILAGICLLLTTWVFFFSYNFLNPVFDWLANQPSADTSTAPLPEKLSAHLHSFTSTYWSFFLSYILFIPTIHFWFIETPSNASAYGSLLQFMLLNLVIAVIVAMPGYFFALNLLGTVSRYTGLTYVQVSMRTKILLIGGFIPLLMTTIFLKYYWWKTGILPTEILVTWGLLGFTAFITTSIYLYGFNQALSPVKHITATNHGATSHERLAERLTPRSTDEMGLLVQMLGKLFKRLGDQEAQVHAIVEHAAEGIIILNSQCKIETVNPAAEQLFGFDIDELRAKDFTWLIPSFSRNMPEYTQGEHEVEAQHRNGHMLTMSLRMTQMVMDKKIYYNCLISDISERKATEKMLVQAEARYRDLVETAHDLVWSMDNKGRWTYLNKAVSNIYGYEADEMLFKHYSDYQLPESRNRDLSAIEKLLSGKEIVGYETVHVNKQGEDVHISFNAKPMLNPDGSVAYITGTARDITSKKAYENELTYQAQHDSLTGLYNRKYFQQELERVVSRVARSAADCAVFYIDLDQFKYVNDTVGHAAGDKLLLETTNLLRSHIREGDLLARFGGDEFTVLLYNLEREEACTAAEGLRKLFENYQFMDSGKSFNVTLSLGITCITNQTTSADEVLSQADIACNIAKSNGRNRTHIAEPGNNEKDGLANDMGWASRVRDAFENDHFSLVYQPIISVASGAINDYEVLLRMQRDDGDMILPGGFMPAAERFGLVHNVDRWAITRAITNLDALTTQHKKELRFAINLSGRAFEDKELLPLIRGLLNDSSLSPSQLTFEITETAAIANLRDASKFISKLKDMGCEFALDDFGSGFCSFNYLKKLPVDKLKIDGSFVKNLASTQVDQAMVQSMNQIAHALGKKTIAEFVENDQTLQLLKSYGVDFAQGNYLGVPSAQIYSPMDFQNLQTEKDSDELVLN</sequence>
<dbReference type="CDD" id="cd01948">
    <property type="entry name" value="EAL"/>
    <property type="match status" value="1"/>
</dbReference>
<dbReference type="Pfam" id="PF00990">
    <property type="entry name" value="GGDEF"/>
    <property type="match status" value="1"/>
</dbReference>
<organism evidence="6">
    <name type="scientific">hydrothermal vent metagenome</name>
    <dbReference type="NCBI Taxonomy" id="652676"/>
    <lineage>
        <taxon>unclassified sequences</taxon>
        <taxon>metagenomes</taxon>
        <taxon>ecological metagenomes</taxon>
    </lineage>
</organism>
<dbReference type="GO" id="GO:0006355">
    <property type="term" value="P:regulation of DNA-templated transcription"/>
    <property type="evidence" value="ECO:0007669"/>
    <property type="project" value="InterPro"/>
</dbReference>
<keyword evidence="1" id="KW-0472">Membrane</keyword>
<dbReference type="PANTHER" id="PTHR44757">
    <property type="entry name" value="DIGUANYLATE CYCLASE DGCP"/>
    <property type="match status" value="1"/>
</dbReference>
<feature type="transmembrane region" description="Helical" evidence="1">
    <location>
        <begin position="105"/>
        <end position="124"/>
    </location>
</feature>
<dbReference type="NCBIfam" id="TIGR00254">
    <property type="entry name" value="GGDEF"/>
    <property type="match status" value="1"/>
</dbReference>
<feature type="transmembrane region" description="Helical" evidence="1">
    <location>
        <begin position="136"/>
        <end position="162"/>
    </location>
</feature>
<dbReference type="CDD" id="cd00130">
    <property type="entry name" value="PAS"/>
    <property type="match status" value="2"/>
</dbReference>
<dbReference type="InterPro" id="IPR000014">
    <property type="entry name" value="PAS"/>
</dbReference>
<dbReference type="Pfam" id="PF13426">
    <property type="entry name" value="PAS_9"/>
    <property type="match status" value="1"/>
</dbReference>
<dbReference type="InterPro" id="IPR000700">
    <property type="entry name" value="PAS-assoc_C"/>
</dbReference>
<dbReference type="Gene3D" id="3.30.450.20">
    <property type="entry name" value="PAS domain"/>
    <property type="match status" value="2"/>
</dbReference>
<dbReference type="SUPFAM" id="SSF141868">
    <property type="entry name" value="EAL domain-like"/>
    <property type="match status" value="1"/>
</dbReference>
<evidence type="ECO:0000259" key="4">
    <source>
        <dbReference type="PROSITE" id="PS50883"/>
    </source>
</evidence>
<evidence type="ECO:0000256" key="1">
    <source>
        <dbReference type="SAM" id="Phobius"/>
    </source>
</evidence>
<dbReference type="SMART" id="SM00091">
    <property type="entry name" value="PAS"/>
    <property type="match status" value="2"/>
</dbReference>
<dbReference type="PROSITE" id="PS50113">
    <property type="entry name" value="PAC"/>
    <property type="match status" value="1"/>
</dbReference>
<dbReference type="NCBIfam" id="TIGR00229">
    <property type="entry name" value="sensory_box"/>
    <property type="match status" value="2"/>
</dbReference>
<dbReference type="Gene3D" id="3.20.20.450">
    <property type="entry name" value="EAL domain"/>
    <property type="match status" value="1"/>
</dbReference>
<dbReference type="SMART" id="SM00267">
    <property type="entry name" value="GGDEF"/>
    <property type="match status" value="1"/>
</dbReference>
<dbReference type="Pfam" id="PF00563">
    <property type="entry name" value="EAL"/>
    <property type="match status" value="1"/>
</dbReference>
<protein>
    <submittedName>
        <fullName evidence="6">Diguanylate cyclase/phosphodiesterase (GGDEF &amp; EAL domains) with PAS/PAC sensor(S)</fullName>
    </submittedName>
</protein>
<feature type="transmembrane region" description="Helical" evidence="1">
    <location>
        <begin position="182"/>
        <end position="202"/>
    </location>
</feature>
<name>A0A3B0ZS44_9ZZZZ</name>
<evidence type="ECO:0000259" key="3">
    <source>
        <dbReference type="PROSITE" id="PS50113"/>
    </source>
</evidence>
<feature type="domain" description="PAS" evidence="2">
    <location>
        <begin position="401"/>
        <end position="471"/>
    </location>
</feature>
<feature type="domain" description="PAC" evidence="3">
    <location>
        <begin position="474"/>
        <end position="526"/>
    </location>
</feature>
<dbReference type="EMBL" id="UOFT01000001">
    <property type="protein sequence ID" value="VAW90913.1"/>
    <property type="molecule type" value="Genomic_DNA"/>
</dbReference>